<name>A0ACC4DUI1_PURLI</name>
<accession>A0ACC4DUI1</accession>
<reference evidence="1" key="1">
    <citation type="submission" date="2024-12" db="EMBL/GenBank/DDBJ databases">
        <title>Comparative genomics and development of molecular markers within Purpureocillium lilacinum and among Purpureocillium species.</title>
        <authorList>
            <person name="Yeh Z.-Y."/>
            <person name="Ni N.-T."/>
            <person name="Lo P.-H."/>
            <person name="Mushyakhwo K."/>
            <person name="Lin C.-F."/>
            <person name="Nai Y.-S."/>
        </authorList>
    </citation>
    <scope>NUCLEOTIDE SEQUENCE</scope>
    <source>
        <strain evidence="1">NCHU-NPUST-175</strain>
    </source>
</reference>
<evidence type="ECO:0000313" key="2">
    <source>
        <dbReference type="Proteomes" id="UP001638806"/>
    </source>
</evidence>
<evidence type="ECO:0000313" key="1">
    <source>
        <dbReference type="EMBL" id="KAL3959688.1"/>
    </source>
</evidence>
<comment type="caution">
    <text evidence="1">The sequence shown here is derived from an EMBL/GenBank/DDBJ whole genome shotgun (WGS) entry which is preliminary data.</text>
</comment>
<sequence length="346" mass="37201">MNLSIGILSITMTSPLQSSVQDAMTLSDKYGAQIASKTILVTGVSPTSIGSTFVNALAASSPSLLILAGRNPSKLSQTSASIAEAHPTVRVRTLQVDLSSLESVRRSVEELLSWNDVPAIDVLVNNAGVMATGYALSQEGIESQFVANHLGHFLFTNLIMPKLLTAEAPRVVAVASDGHRLSPIRWDDLNFDGGKTYDRWRAYGQSKTANMLFALSLSRKLAARGLQAYSVHPGVILDTGLANHLDGSSSGDFAALSSLDKAMGNAEGWKGFDAISREQAAATLLHAAFDTGLKQHNGEYLISCRVADPYRDTVRAWAVSQFEAERLWELSEKLVGETFSYKGLRA</sequence>
<proteinExistence type="predicted"/>
<protein>
    <submittedName>
        <fullName evidence="1">Uncharacterized protein</fullName>
    </submittedName>
</protein>
<organism evidence="1 2">
    <name type="scientific">Purpureocillium lilacinum</name>
    <name type="common">Paecilomyces lilacinus</name>
    <dbReference type="NCBI Taxonomy" id="33203"/>
    <lineage>
        <taxon>Eukaryota</taxon>
        <taxon>Fungi</taxon>
        <taxon>Dikarya</taxon>
        <taxon>Ascomycota</taxon>
        <taxon>Pezizomycotina</taxon>
        <taxon>Sordariomycetes</taxon>
        <taxon>Hypocreomycetidae</taxon>
        <taxon>Hypocreales</taxon>
        <taxon>Ophiocordycipitaceae</taxon>
        <taxon>Purpureocillium</taxon>
    </lineage>
</organism>
<keyword evidence="2" id="KW-1185">Reference proteome</keyword>
<gene>
    <name evidence="1" type="ORF">ACCO45_004805</name>
</gene>
<dbReference type="Proteomes" id="UP001638806">
    <property type="component" value="Unassembled WGS sequence"/>
</dbReference>
<dbReference type="EMBL" id="JBGNUJ010000004">
    <property type="protein sequence ID" value="KAL3959688.1"/>
    <property type="molecule type" value="Genomic_DNA"/>
</dbReference>